<feature type="transmembrane region" description="Helical" evidence="9">
    <location>
        <begin position="313"/>
        <end position="330"/>
    </location>
</feature>
<comment type="subcellular location">
    <subcellularLocation>
        <location evidence="1">Cell membrane</location>
        <topology evidence="1">Multi-pass membrane protein</topology>
    </subcellularLocation>
</comment>
<dbReference type="OrthoDB" id="443376at2759"/>
<comment type="similarity">
    <text evidence="2">Belongs to the SLC34A transporter family.</text>
</comment>
<feature type="domain" description="Reverse transcriptase" evidence="11">
    <location>
        <begin position="299"/>
        <end position="531"/>
    </location>
</feature>
<feature type="chain" id="PRO_5032451092" evidence="10">
    <location>
        <begin position="21"/>
        <end position="1000"/>
    </location>
</feature>
<feature type="transmembrane region" description="Helical" evidence="9">
    <location>
        <begin position="267"/>
        <end position="292"/>
    </location>
</feature>
<dbReference type="Proteomes" id="UP000649617">
    <property type="component" value="Unassembled WGS sequence"/>
</dbReference>
<dbReference type="NCBIfam" id="NF037997">
    <property type="entry name" value="Na_Pi_symport"/>
    <property type="match status" value="1"/>
</dbReference>
<dbReference type="GO" id="GO:0044341">
    <property type="term" value="P:sodium-dependent phosphate transport"/>
    <property type="evidence" value="ECO:0007669"/>
    <property type="project" value="InterPro"/>
</dbReference>
<evidence type="ECO:0000256" key="10">
    <source>
        <dbReference type="SAM" id="SignalP"/>
    </source>
</evidence>
<feature type="transmembrane region" description="Helical" evidence="9">
    <location>
        <begin position="122"/>
        <end position="144"/>
    </location>
</feature>
<dbReference type="Pfam" id="PF00078">
    <property type="entry name" value="RVT_1"/>
    <property type="match status" value="1"/>
</dbReference>
<evidence type="ECO:0000256" key="8">
    <source>
        <dbReference type="SAM" id="MobiDB-lite"/>
    </source>
</evidence>
<dbReference type="Gene3D" id="3.30.70.270">
    <property type="match status" value="1"/>
</dbReference>
<sequence length="1000" mass="109892">VLAALYFFLFGLDLMGGSFAALGGKGAAQLFTFTDNPISGLMVGVLATVLVQSSSTSTSIVVGLVGAEVVSVKQAIPIVMGANIGTSVTNTIVSMGHVGDRSELERAFSGATVHDMFNMFSVLVLLPLEVAIGAVTGGGLLFWISKSLTEAISGSANSQLTFKSPIKIVVSDLTKIFLKKDKDVIKALSFGAPAADVTSNGTYYCVSEKVCKVWRKVAKRSCEALTPCAFASTCPSRCYTDAGSFYAEEIERARTIKGGFLKGAGDVAGGMIGLALSLVILCIALGAMVRLLHSLVMGQAKRATVKGASMNNYVAMLIGVGLTIIVPYRLGEPGGRQCSGQGRQPTDYIYTIHKLMHLEREWRLGLRWLKLDISKAFDRVSRGRLMRMLEEKIGHNRLSKAWYEMLKPTRSHLQTCWGATTFEMRTGIRQGAVESPMFFGMLAELCVQTASEKYGWAPECPGAGNLPLRDILYMDDAVMWDVQAEELATRVEQLARELKEWGLEINLAKCQYYSSPYATGNKELMVMGQTMHSDKHLDVMGTEVEHKMATKSMALFRLLCLAEIVQCGTVAVPISTFRVMMLAAWHVLCSLYVWREILVPAPLASAGLEAPCTAEVNTAKSASGKTWQDFLGGYGVSNLRPGCGDPLYQSLEGRERQAMAEDRPSSVGSCDGYPEQKEGDASVFMEEARQPGFLEDDRLDTFINELVDRVRQLRATDVRVARDLAVVVGTHIRMLPIQEAWFAAMRHLVNVHTNENGMEDPGGNGGVGQNALPLQDDEVEDHGGRGLTYVEEQFAQRKTAIRDYKRYLNPFEGKMELMARDYLKASRNVDEQFAQRKAVMLDYMMYLLYGEHVLEAFWANALVMDTGHLFFNILGILIWYPFPPMRRPIIAAACTLGFYASYWRLLPLLYILVMFLAVPGLALVISLLYTVSVAGGVAATMFVLAALASFEYWWFKKGCYKVVSKEQRQARLAEIQEDEEKSSGESAPVDHMQGGTPAAV</sequence>
<dbReference type="SUPFAM" id="SSF56672">
    <property type="entry name" value="DNA/RNA polymerases"/>
    <property type="match status" value="1"/>
</dbReference>
<feature type="region of interest" description="Disordered" evidence="8">
    <location>
        <begin position="974"/>
        <end position="1000"/>
    </location>
</feature>
<feature type="transmembrane region" description="Helical" evidence="9">
    <location>
        <begin position="857"/>
        <end position="880"/>
    </location>
</feature>
<evidence type="ECO:0000256" key="6">
    <source>
        <dbReference type="ARBA" id="ARBA00023136"/>
    </source>
</evidence>
<organism evidence="12 13">
    <name type="scientific">Symbiodinium pilosum</name>
    <name type="common">Dinoflagellate</name>
    <dbReference type="NCBI Taxonomy" id="2952"/>
    <lineage>
        <taxon>Eukaryota</taxon>
        <taxon>Sar</taxon>
        <taxon>Alveolata</taxon>
        <taxon>Dinophyceae</taxon>
        <taxon>Suessiales</taxon>
        <taxon>Symbiodiniaceae</taxon>
        <taxon>Symbiodinium</taxon>
    </lineage>
</organism>
<evidence type="ECO:0000256" key="1">
    <source>
        <dbReference type="ARBA" id="ARBA00004651"/>
    </source>
</evidence>
<dbReference type="EMBL" id="CAJNIZ010010461">
    <property type="protein sequence ID" value="CAE7301394.1"/>
    <property type="molecule type" value="Genomic_DNA"/>
</dbReference>
<feature type="signal peptide" evidence="10">
    <location>
        <begin position="1"/>
        <end position="20"/>
    </location>
</feature>
<keyword evidence="4 9" id="KW-0812">Transmembrane</keyword>
<reference evidence="12" key="1">
    <citation type="submission" date="2021-02" db="EMBL/GenBank/DDBJ databases">
        <authorList>
            <person name="Dougan E. K."/>
            <person name="Rhodes N."/>
            <person name="Thang M."/>
            <person name="Chan C."/>
        </authorList>
    </citation>
    <scope>NUCLEOTIDE SEQUENCE</scope>
</reference>
<evidence type="ECO:0000256" key="3">
    <source>
        <dbReference type="ARBA" id="ARBA00022475"/>
    </source>
</evidence>
<feature type="transmembrane region" description="Helical" evidence="9">
    <location>
        <begin position="935"/>
        <end position="955"/>
    </location>
</feature>
<dbReference type="GO" id="GO:0005886">
    <property type="term" value="C:plasma membrane"/>
    <property type="evidence" value="ECO:0007669"/>
    <property type="project" value="UniProtKB-SubCell"/>
</dbReference>
<accession>A0A812N482</accession>
<name>A0A812N482_SYMPI</name>
<dbReference type="PANTHER" id="PTHR10010:SF46">
    <property type="entry name" value="SODIUM-DEPENDENT PHOSPHATE TRANSPORT PROTEIN 2B"/>
    <property type="match status" value="1"/>
</dbReference>
<keyword evidence="6 9" id="KW-0472">Membrane</keyword>
<proteinExistence type="inferred from homology"/>
<evidence type="ECO:0000256" key="7">
    <source>
        <dbReference type="SAM" id="Coils"/>
    </source>
</evidence>
<dbReference type="InterPro" id="IPR003841">
    <property type="entry name" value="Na/Pi_transpt"/>
</dbReference>
<evidence type="ECO:0000313" key="13">
    <source>
        <dbReference type="Proteomes" id="UP000649617"/>
    </source>
</evidence>
<feature type="transmembrane region" description="Helical" evidence="9">
    <location>
        <begin position="908"/>
        <end position="929"/>
    </location>
</feature>
<dbReference type="InterPro" id="IPR000477">
    <property type="entry name" value="RT_dom"/>
</dbReference>
<gene>
    <name evidence="12" type="primary">Slc34a2</name>
    <name evidence="12" type="ORF">SPIL2461_LOCUS6812</name>
</gene>
<comment type="caution">
    <text evidence="12">The sequence shown here is derived from an EMBL/GenBank/DDBJ whole genome shotgun (WGS) entry which is preliminary data.</text>
</comment>
<dbReference type="GO" id="GO:0005436">
    <property type="term" value="F:sodium:phosphate symporter activity"/>
    <property type="evidence" value="ECO:0007669"/>
    <property type="project" value="InterPro"/>
</dbReference>
<evidence type="ECO:0000256" key="9">
    <source>
        <dbReference type="SAM" id="Phobius"/>
    </source>
</evidence>
<dbReference type="InterPro" id="IPR043502">
    <property type="entry name" value="DNA/RNA_pol_sf"/>
</dbReference>
<evidence type="ECO:0000313" key="12">
    <source>
        <dbReference type="EMBL" id="CAE7301394.1"/>
    </source>
</evidence>
<keyword evidence="5 9" id="KW-1133">Transmembrane helix</keyword>
<keyword evidence="3" id="KW-1003">Cell membrane</keyword>
<dbReference type="PROSITE" id="PS50878">
    <property type="entry name" value="RT_POL"/>
    <property type="match status" value="1"/>
</dbReference>
<keyword evidence="10" id="KW-0732">Signal</keyword>
<feature type="coiled-coil region" evidence="7">
    <location>
        <begin position="484"/>
        <end position="511"/>
    </location>
</feature>
<dbReference type="InterPro" id="IPR043128">
    <property type="entry name" value="Rev_trsase/Diguanyl_cyclase"/>
</dbReference>
<keyword evidence="7" id="KW-0175">Coiled coil</keyword>
<dbReference type="Pfam" id="PF02690">
    <property type="entry name" value="Na_Pi_cotrans"/>
    <property type="match status" value="1"/>
</dbReference>
<feature type="non-terminal residue" evidence="12">
    <location>
        <position position="1000"/>
    </location>
</feature>
<evidence type="ECO:0000256" key="4">
    <source>
        <dbReference type="ARBA" id="ARBA00022692"/>
    </source>
</evidence>
<evidence type="ECO:0000256" key="2">
    <source>
        <dbReference type="ARBA" id="ARBA00005808"/>
    </source>
</evidence>
<dbReference type="AlphaFoldDB" id="A0A812N482"/>
<protein>
    <submittedName>
        <fullName evidence="12">Slc34a2 protein</fullName>
    </submittedName>
</protein>
<keyword evidence="13" id="KW-1185">Reference proteome</keyword>
<evidence type="ECO:0000256" key="5">
    <source>
        <dbReference type="ARBA" id="ARBA00022989"/>
    </source>
</evidence>
<evidence type="ECO:0000259" key="11">
    <source>
        <dbReference type="PROSITE" id="PS50878"/>
    </source>
</evidence>
<dbReference type="PANTHER" id="PTHR10010">
    <property type="entry name" value="SOLUTE CARRIER FAMILY 34 SODIUM PHOSPHATE , MEMBER 2-RELATED"/>
    <property type="match status" value="1"/>
</dbReference>